<dbReference type="SUPFAM" id="SSF53474">
    <property type="entry name" value="alpha/beta-Hydrolases"/>
    <property type="match status" value="1"/>
</dbReference>
<dbReference type="EMBL" id="LKMD01000099">
    <property type="protein sequence ID" value="PIB02876.1"/>
    <property type="molecule type" value="Genomic_DNA"/>
</dbReference>
<dbReference type="EMBL" id="CP134188">
    <property type="protein sequence ID" value="WPB04156.1"/>
    <property type="molecule type" value="Genomic_DNA"/>
</dbReference>
<reference evidence="6 8" key="2">
    <citation type="submission" date="2023-09" db="EMBL/GenBank/DDBJ databases">
        <title>Complete-Gapless Cercospora beticola genome.</title>
        <authorList>
            <person name="Wyatt N.A."/>
            <person name="Spanner R.E."/>
            <person name="Bolton M.D."/>
        </authorList>
    </citation>
    <scope>NUCLEOTIDE SEQUENCE [LARGE SCALE GENOMIC DNA]</scope>
    <source>
        <strain evidence="6">Cb09-40</strain>
    </source>
</reference>
<evidence type="ECO:0000259" key="4">
    <source>
        <dbReference type="Pfam" id="PF00135"/>
    </source>
</evidence>
<dbReference type="Proteomes" id="UP000230605">
    <property type="component" value="Chromosome 10"/>
</dbReference>
<comment type="similarity">
    <text evidence="1 3">Belongs to the type-B carboxylesterase/lipase family.</text>
</comment>
<evidence type="ECO:0000313" key="8">
    <source>
        <dbReference type="Proteomes" id="UP001302367"/>
    </source>
</evidence>
<feature type="domain" description="Carboxylesterase type B" evidence="4">
    <location>
        <begin position="18"/>
        <end position="497"/>
    </location>
</feature>
<dbReference type="GO" id="GO:0016787">
    <property type="term" value="F:hydrolase activity"/>
    <property type="evidence" value="ECO:0007669"/>
    <property type="project" value="UniProtKB-KW"/>
</dbReference>
<keyword evidence="8" id="KW-1185">Reference proteome</keyword>
<dbReference type="OrthoDB" id="6846267at2759"/>
<dbReference type="InterPro" id="IPR019826">
    <property type="entry name" value="Carboxylesterase_B_AS"/>
</dbReference>
<protein>
    <recommendedName>
        <fullName evidence="3">Carboxylic ester hydrolase</fullName>
        <ecNumber evidence="3">3.1.1.-</ecNumber>
    </recommendedName>
</protein>
<evidence type="ECO:0000256" key="1">
    <source>
        <dbReference type="ARBA" id="ARBA00005964"/>
    </source>
</evidence>
<evidence type="ECO:0000256" key="3">
    <source>
        <dbReference type="RuleBase" id="RU361235"/>
    </source>
</evidence>
<dbReference type="EC" id="3.1.1.-" evidence="3"/>
<dbReference type="PROSITE" id="PS00122">
    <property type="entry name" value="CARBOXYLESTERASE_B_1"/>
    <property type="match status" value="1"/>
</dbReference>
<dbReference type="InterPro" id="IPR002018">
    <property type="entry name" value="CarbesteraseB"/>
</dbReference>
<sequence>MSRPTTDKQPYKLECDSLGCIEGTTLFRSSDKAELLTYFGGLPYALPPVGQYRFRQARPLPEEYRYGTKVNPGRFQNSAAVCPQPGWRSDEETAQWDENCLQLNIYIPAGKRPEAGWPVYFYIHGGFLQWGSPNFGPESLVPLLAETAFEAIIVAPAYRVNVFGFIASTELRDEARAFGEPTGNQGFWDQRLALEWTSRNIEAFGGNAQNITIGGYSAGSHSVFQQLAHELYFVPDDKAIINRAIMWSNSPGVQAKGIDEQQKQFDELLEKLNISKSLPPQEKLRQLRAKPAIDIVNANNEMQYSEFRATSDDHFVSKNLVANINSGDFGRRMKARGIKLMNGECRDEHSLYQTWRTPSPSFDSVYRRLCADYPEQAVKKLMHATCGEQHALPQGCKDWSEAFGKLYANMQVHCLERGFHNALVNAGMIPGKDLLRYRFDWRAKCVDAFLPLEWGVTHATDMSIWFWGLEYGDGITDEEKQLLKPWNEAFAAFVKGDEVPWGTSNVKEMLRLRDDGKTDIWTDDRWEEGLQIWDAVNGDAASGLLGWIKSKL</sequence>
<evidence type="ECO:0000313" key="6">
    <source>
        <dbReference type="EMBL" id="WPB04156.1"/>
    </source>
</evidence>
<evidence type="ECO:0000313" key="7">
    <source>
        <dbReference type="Proteomes" id="UP000230605"/>
    </source>
</evidence>
<accession>A0A2G5IDE3</accession>
<reference evidence="5 7" key="1">
    <citation type="submission" date="2015-10" db="EMBL/GenBank/DDBJ databases">
        <title>The cercosporin biosynthetic gene cluster was horizontally transferred to several fungal lineages and shown to be expanded in Cercospora beticola based on microsynteny with recipient genomes.</title>
        <authorList>
            <person name="De Jonge R."/>
            <person name="Ebert M.K."/>
            <person name="Suttle J.C."/>
            <person name="Jurick Ii W.M."/>
            <person name="Secor G.A."/>
            <person name="Thomma B.P."/>
            <person name="Van De Peer Y."/>
            <person name="Bolton M.D."/>
        </authorList>
    </citation>
    <scope>NUCLEOTIDE SEQUENCE [LARGE SCALE GENOMIC DNA]</scope>
    <source>
        <strain evidence="5 7">09-40</strain>
    </source>
</reference>
<dbReference type="PANTHER" id="PTHR43142">
    <property type="entry name" value="CARBOXYLIC ESTER HYDROLASE"/>
    <property type="match status" value="1"/>
</dbReference>
<organism evidence="5 7">
    <name type="scientific">Cercospora beticola</name>
    <name type="common">Sugarbeet leaf spot fungus</name>
    <dbReference type="NCBI Taxonomy" id="122368"/>
    <lineage>
        <taxon>Eukaryota</taxon>
        <taxon>Fungi</taxon>
        <taxon>Dikarya</taxon>
        <taxon>Ascomycota</taxon>
        <taxon>Pezizomycotina</taxon>
        <taxon>Dothideomycetes</taxon>
        <taxon>Dothideomycetidae</taxon>
        <taxon>Mycosphaerellales</taxon>
        <taxon>Mycosphaerellaceae</taxon>
        <taxon>Cercospora</taxon>
    </lineage>
</organism>
<name>A0A2G5IDE3_CERBT</name>
<evidence type="ECO:0000256" key="2">
    <source>
        <dbReference type="ARBA" id="ARBA00022801"/>
    </source>
</evidence>
<dbReference type="InterPro" id="IPR029058">
    <property type="entry name" value="AB_hydrolase_fold"/>
</dbReference>
<gene>
    <name evidence="5" type="ORF">CB0940_11796</name>
    <name evidence="6" type="ORF">RHO25_008800</name>
</gene>
<dbReference type="Gene3D" id="3.40.50.1820">
    <property type="entry name" value="alpha/beta hydrolase"/>
    <property type="match status" value="1"/>
</dbReference>
<evidence type="ECO:0000313" key="5">
    <source>
        <dbReference type="EMBL" id="PIB02876.1"/>
    </source>
</evidence>
<dbReference type="PANTHER" id="PTHR43142:SF4">
    <property type="entry name" value="CARBOXYLIC ESTER HYDROLASE"/>
    <property type="match status" value="1"/>
</dbReference>
<keyword evidence="2 3" id="KW-0378">Hydrolase</keyword>
<dbReference type="AlphaFoldDB" id="A0A2G5IDE3"/>
<proteinExistence type="inferred from homology"/>
<dbReference type="Proteomes" id="UP001302367">
    <property type="component" value="Chromosome 5"/>
</dbReference>
<dbReference type="Pfam" id="PF00135">
    <property type="entry name" value="COesterase"/>
    <property type="match status" value="1"/>
</dbReference>